<gene>
    <name evidence="1" type="ORF">KJE03_16030</name>
</gene>
<dbReference type="RefSeq" id="WP_112018620.1">
    <property type="nucleotide sequence ID" value="NZ_JAHCRM010000036.1"/>
</dbReference>
<reference evidence="1 2" key="1">
    <citation type="submission" date="2021-05" db="EMBL/GenBank/DDBJ databases">
        <title>Genome sequence of E. marmotae isolates.</title>
        <authorList>
            <person name="Binsker U."/>
            <person name="Hammerl J.A."/>
        </authorList>
    </citation>
    <scope>NUCLEOTIDE SEQUENCE [LARGE SCALE GENOMIC DNA]</scope>
    <source>
        <strain evidence="1 2">21-MO00586</strain>
    </source>
</reference>
<sequence length="293" mass="33509">MAVSSTTTSKVQEQQEKKVSVDFFHIDMIPNAMRKMGWEIAPELMEHWFKISPAYSFDGESKYDSLSRDARTLPPERVNVDIVKMDWAIKYEQVASGIQKLKNSWNTTKSRSLLKRRLIRLGYNLKKIETIGMSEDVTFLDATAQVNFMRIGSKADTVNDWYGAIGNANLKVCLRGCVNHDGGNFIVNVDALGFYLKDTYDFLDDDFLGLHIPELLGVWSKSRILNKAETLVYMSSYTQGVFGLLAREFSGFVPVFNSDFRKWREKHNSGGDFIVFSDVLWISPLEKDRVIKL</sequence>
<dbReference type="Pfam" id="PF19940">
    <property type="entry name" value="DUF6402"/>
    <property type="match status" value="1"/>
</dbReference>
<name>A0ABU1C2W1_9ESCH</name>
<accession>A0ABU1C2W1</accession>
<evidence type="ECO:0000313" key="1">
    <source>
        <dbReference type="EMBL" id="MDQ9294963.1"/>
    </source>
</evidence>
<dbReference type="Proteomes" id="UP001235723">
    <property type="component" value="Unassembled WGS sequence"/>
</dbReference>
<proteinExistence type="predicted"/>
<organism evidence="1 2">
    <name type="scientific">Escherichia marmotae</name>
    <dbReference type="NCBI Taxonomy" id="1499973"/>
    <lineage>
        <taxon>Bacteria</taxon>
        <taxon>Pseudomonadati</taxon>
        <taxon>Pseudomonadota</taxon>
        <taxon>Gammaproteobacteria</taxon>
        <taxon>Enterobacterales</taxon>
        <taxon>Enterobacteriaceae</taxon>
        <taxon>Escherichia</taxon>
    </lineage>
</organism>
<comment type="caution">
    <text evidence="1">The sequence shown here is derived from an EMBL/GenBank/DDBJ whole genome shotgun (WGS) entry which is preliminary data.</text>
</comment>
<dbReference type="EMBL" id="JAHCRT010000013">
    <property type="protein sequence ID" value="MDQ9294963.1"/>
    <property type="molecule type" value="Genomic_DNA"/>
</dbReference>
<keyword evidence="2" id="KW-1185">Reference proteome</keyword>
<dbReference type="InterPro" id="IPR045646">
    <property type="entry name" value="DUF6402"/>
</dbReference>
<protein>
    <submittedName>
        <fullName evidence="1">Uncharacterized protein</fullName>
    </submittedName>
</protein>
<evidence type="ECO:0000313" key="2">
    <source>
        <dbReference type="Proteomes" id="UP001235723"/>
    </source>
</evidence>